<keyword evidence="8 11" id="KW-0456">Lyase</keyword>
<gene>
    <name evidence="11" type="primary">psd</name>
    <name evidence="13" type="ORF">SAMN05443144_101147</name>
</gene>
<evidence type="ECO:0000256" key="2">
    <source>
        <dbReference type="ARBA" id="ARBA00022516"/>
    </source>
</evidence>
<comment type="similarity">
    <text evidence="11">Belongs to the phosphatidylserine decarboxylase family. PSD-A subfamily.</text>
</comment>
<comment type="cofactor">
    <cofactor evidence="11">
        <name>pyruvate</name>
        <dbReference type="ChEBI" id="CHEBI:15361"/>
    </cofactor>
    <text evidence="11">Binds 1 pyruvoyl group covalently per subunit.</text>
</comment>
<evidence type="ECO:0000313" key="13">
    <source>
        <dbReference type="EMBL" id="SHE36857.1"/>
    </source>
</evidence>
<dbReference type="UniPathway" id="UPA00558">
    <property type="reaction ID" value="UER00616"/>
</dbReference>
<feature type="transmembrane region" description="Helical" evidence="12">
    <location>
        <begin position="33"/>
        <end position="50"/>
    </location>
</feature>
<dbReference type="AlphaFoldDB" id="A0A1M4SY08"/>
<dbReference type="Proteomes" id="UP000184041">
    <property type="component" value="Unassembled WGS sequence"/>
</dbReference>
<comment type="subcellular location">
    <subcellularLocation>
        <location evidence="11">Cell membrane</location>
        <topology evidence="11">Peripheral membrane protein</topology>
    </subcellularLocation>
</comment>
<dbReference type="RefSeq" id="WP_073058898.1">
    <property type="nucleotide sequence ID" value="NZ_FQUS01000001.1"/>
</dbReference>
<comment type="function">
    <text evidence="11">Catalyzes the formation of phosphatidylethanolamine (PtdEtn) from phosphatidylserine (PtdSer).</text>
</comment>
<dbReference type="InterPro" id="IPR033175">
    <property type="entry name" value="PSD-A"/>
</dbReference>
<keyword evidence="12" id="KW-0812">Transmembrane</keyword>
<dbReference type="PANTHER" id="PTHR35809">
    <property type="entry name" value="ARCHAETIDYLSERINE DECARBOXYLASE PROENZYME-RELATED"/>
    <property type="match status" value="1"/>
</dbReference>
<evidence type="ECO:0000256" key="10">
    <source>
        <dbReference type="ARBA" id="ARBA00023317"/>
    </source>
</evidence>
<dbReference type="NCBIfam" id="NF003678">
    <property type="entry name" value="PRK05305.1-2"/>
    <property type="match status" value="1"/>
</dbReference>
<feature type="chain" id="PRO_5023386708" description="Phosphatidylserine decarboxylase beta chain" evidence="11">
    <location>
        <begin position="1"/>
        <end position="183"/>
    </location>
</feature>
<proteinExistence type="inferred from homology"/>
<evidence type="ECO:0000256" key="3">
    <source>
        <dbReference type="ARBA" id="ARBA00022793"/>
    </source>
</evidence>
<feature type="site" description="Cleavage (non-hydrolytic); by autocatalysis" evidence="11">
    <location>
        <begin position="183"/>
        <end position="184"/>
    </location>
</feature>
<comment type="pathway">
    <text evidence="11">Phospholipid metabolism; phosphatidylethanolamine biosynthesis; phosphatidylethanolamine from CDP-diacylglycerol: step 2/2.</text>
</comment>
<feature type="active site" description="Schiff-base intermediate with substrate; via pyruvic acid" evidence="11">
    <location>
        <position position="184"/>
    </location>
</feature>
<comment type="catalytic activity">
    <reaction evidence="11">
        <text>a 1,2-diacyl-sn-glycero-3-phospho-L-serine + H(+) = a 1,2-diacyl-sn-glycero-3-phosphoethanolamine + CO2</text>
        <dbReference type="Rhea" id="RHEA:20828"/>
        <dbReference type="ChEBI" id="CHEBI:15378"/>
        <dbReference type="ChEBI" id="CHEBI:16526"/>
        <dbReference type="ChEBI" id="CHEBI:57262"/>
        <dbReference type="ChEBI" id="CHEBI:64612"/>
        <dbReference type="EC" id="4.1.1.65"/>
    </reaction>
</comment>
<comment type="PTM">
    <text evidence="11">Is synthesized initially as an inactive proenzyme. Formation of the active enzyme involves a self-maturation process in which the active site pyruvoyl group is generated from an internal serine residue via an autocatalytic post-translational modification. Two non-identical subunits are generated from the proenzyme in this reaction, and the pyruvate is formed at the N-terminus of the alpha chain, which is derived from the carboxyl end of the proenzyme. The post-translation cleavage follows an unusual pathway, termed non-hydrolytic serinolysis, in which the side chain hydroxyl group of the serine supplies its oxygen atom to form the C-terminus of the beta chain, while the remainder of the serine residue undergoes an oxidative deamination to produce ammonia and the pyruvoyl prosthetic group on the alpha chain.</text>
</comment>
<evidence type="ECO:0000256" key="7">
    <source>
        <dbReference type="ARBA" id="ARBA00023209"/>
    </source>
</evidence>
<dbReference type="EMBL" id="FQUS01000001">
    <property type="protein sequence ID" value="SHE36857.1"/>
    <property type="molecule type" value="Genomic_DNA"/>
</dbReference>
<dbReference type="HAMAP" id="MF_00664">
    <property type="entry name" value="PS_decarb_PSD_A"/>
    <property type="match status" value="1"/>
</dbReference>
<accession>A0A1M4SY08</accession>
<evidence type="ECO:0000256" key="6">
    <source>
        <dbReference type="ARBA" id="ARBA00023145"/>
    </source>
</evidence>
<keyword evidence="3 11" id="KW-0210">Decarboxylase</keyword>
<keyword evidence="14" id="KW-1185">Reference proteome</keyword>
<dbReference type="InterPro" id="IPR003817">
    <property type="entry name" value="PS_Dcarbxylase"/>
</dbReference>
<dbReference type="EC" id="4.1.1.65" evidence="11"/>
<evidence type="ECO:0000256" key="5">
    <source>
        <dbReference type="ARBA" id="ARBA00023136"/>
    </source>
</evidence>
<organism evidence="13 14">
    <name type="scientific">Fodinibius roseus</name>
    <dbReference type="NCBI Taxonomy" id="1194090"/>
    <lineage>
        <taxon>Bacteria</taxon>
        <taxon>Pseudomonadati</taxon>
        <taxon>Balneolota</taxon>
        <taxon>Balneolia</taxon>
        <taxon>Balneolales</taxon>
        <taxon>Balneolaceae</taxon>
        <taxon>Fodinibius</taxon>
    </lineage>
</organism>
<feature type="transmembrane region" description="Helical" evidence="12">
    <location>
        <begin position="7"/>
        <end position="27"/>
    </location>
</feature>
<evidence type="ECO:0000313" key="14">
    <source>
        <dbReference type="Proteomes" id="UP000184041"/>
    </source>
</evidence>
<keyword evidence="5 11" id="KW-0472">Membrane</keyword>
<dbReference type="GO" id="GO:0004609">
    <property type="term" value="F:phosphatidylserine decarboxylase activity"/>
    <property type="evidence" value="ECO:0007669"/>
    <property type="project" value="UniProtKB-UniRule"/>
</dbReference>
<dbReference type="Pfam" id="PF02666">
    <property type="entry name" value="PS_Dcarbxylase"/>
    <property type="match status" value="1"/>
</dbReference>
<keyword evidence="2 11" id="KW-0444">Lipid biosynthesis</keyword>
<evidence type="ECO:0000256" key="11">
    <source>
        <dbReference type="HAMAP-Rule" id="MF_00664"/>
    </source>
</evidence>
<comment type="subunit">
    <text evidence="11">Heterodimer of a large membrane-associated beta subunit and a small pyruvoyl-containing alpha subunit.</text>
</comment>
<dbReference type="STRING" id="1194090.SAMN05443144_101147"/>
<keyword evidence="10 11" id="KW-0670">Pyruvate</keyword>
<keyword evidence="1 11" id="KW-1003">Cell membrane</keyword>
<feature type="modified residue" description="Pyruvic acid (Ser); by autocatalysis" evidence="11">
    <location>
        <position position="184"/>
    </location>
</feature>
<keyword evidence="6 11" id="KW-0865">Zymogen</keyword>
<sequence length="216" mass="24406">MFAREGYSNIFATVLFALLVSLGAYYLNHWVSHIIYGVMALLVLFILYFFRDPDRDITPGENLVLSPADGNIVLVEEVEEGEYIKEAAIQISIFLSPLDVHVNRLPVSGRLEYLEYHPGVYLMAWDHRASSMNERADFGIRHKSGMKIFFRQITGFLARRIVYHIQKGDELTAGERFGMMKFGSRMDILVPADVEINVSKGEKAVAGKTILATINS</sequence>
<dbReference type="OrthoDB" id="9790893at2"/>
<keyword evidence="12" id="KW-1133">Transmembrane helix</keyword>
<keyword evidence="7 11" id="KW-0594">Phospholipid biosynthesis</keyword>
<dbReference type="GO" id="GO:0005886">
    <property type="term" value="C:plasma membrane"/>
    <property type="evidence" value="ECO:0007669"/>
    <property type="project" value="UniProtKB-SubCell"/>
</dbReference>
<evidence type="ECO:0000256" key="4">
    <source>
        <dbReference type="ARBA" id="ARBA00023098"/>
    </source>
</evidence>
<evidence type="ECO:0000256" key="12">
    <source>
        <dbReference type="SAM" id="Phobius"/>
    </source>
</evidence>
<reference evidence="13 14" key="1">
    <citation type="submission" date="2016-11" db="EMBL/GenBank/DDBJ databases">
        <authorList>
            <person name="Jaros S."/>
            <person name="Januszkiewicz K."/>
            <person name="Wedrychowicz H."/>
        </authorList>
    </citation>
    <scope>NUCLEOTIDE SEQUENCE [LARGE SCALE GENOMIC DNA]</scope>
    <source>
        <strain evidence="13 14">DSM 21986</strain>
    </source>
</reference>
<dbReference type="NCBIfam" id="NF003685">
    <property type="entry name" value="PRK05305.2-5"/>
    <property type="match status" value="1"/>
</dbReference>
<dbReference type="PANTHER" id="PTHR35809:SF1">
    <property type="entry name" value="ARCHAETIDYLSERINE DECARBOXYLASE PROENZYME-RELATED"/>
    <property type="match status" value="1"/>
</dbReference>
<evidence type="ECO:0000256" key="8">
    <source>
        <dbReference type="ARBA" id="ARBA00023239"/>
    </source>
</evidence>
<dbReference type="GO" id="GO:0006646">
    <property type="term" value="P:phosphatidylethanolamine biosynthetic process"/>
    <property type="evidence" value="ECO:0007669"/>
    <property type="project" value="UniProtKB-UniRule"/>
</dbReference>
<name>A0A1M4SY08_9BACT</name>
<evidence type="ECO:0000256" key="1">
    <source>
        <dbReference type="ARBA" id="ARBA00022475"/>
    </source>
</evidence>
<keyword evidence="9 11" id="KW-1208">Phospholipid metabolism</keyword>
<keyword evidence="4 11" id="KW-0443">Lipid metabolism</keyword>
<evidence type="ECO:0000256" key="9">
    <source>
        <dbReference type="ARBA" id="ARBA00023264"/>
    </source>
</evidence>
<protein>
    <recommendedName>
        <fullName evidence="11">Phosphatidylserine decarboxylase proenzyme</fullName>
        <ecNumber evidence="11">4.1.1.65</ecNumber>
    </recommendedName>
    <component>
        <recommendedName>
            <fullName evidence="11">Phosphatidylserine decarboxylase alpha chain</fullName>
        </recommendedName>
    </component>
    <component>
        <recommendedName>
            <fullName evidence="11">Phosphatidylserine decarboxylase beta chain</fullName>
        </recommendedName>
    </component>
</protein>
<feature type="chain" id="PRO_5023386707" description="Phosphatidylserine decarboxylase alpha chain" evidence="11">
    <location>
        <begin position="184"/>
        <end position="216"/>
    </location>
</feature>